<sequence length="193" mass="21072">MADTEWNFDKILLNPGDALAELTKLKREQYVPGQWQCDGCGFALYQRTLNASDGTVSARDTQPASCHNCKTALRRVTWQERAHQAEDMLADAYAERNKAIASQTPAVNNFIAKAAQLATDLGWQAGEPASELAGQIISVLAAHPEHTDRFLEEGGELFIDGTFDTANGSLTYRSRGGDILHPGVLRAQKGNLQ</sequence>
<protein>
    <submittedName>
        <fullName evidence="1">Uncharacterized protein</fullName>
    </submittedName>
</protein>
<name>A0A1S7PEI2_9HYPH</name>
<dbReference type="Proteomes" id="UP000191987">
    <property type="component" value="Unassembled WGS sequence"/>
</dbReference>
<proteinExistence type="predicted"/>
<organism evidence="1 2">
    <name type="scientific">Agrobacterium deltaense Zutra 3/1</name>
    <dbReference type="NCBI Taxonomy" id="1183427"/>
    <lineage>
        <taxon>Bacteria</taxon>
        <taxon>Pseudomonadati</taxon>
        <taxon>Pseudomonadota</taxon>
        <taxon>Alphaproteobacteria</taxon>
        <taxon>Hyphomicrobiales</taxon>
        <taxon>Rhizobiaceae</taxon>
        <taxon>Rhizobium/Agrobacterium group</taxon>
        <taxon>Agrobacterium</taxon>
    </lineage>
</organism>
<dbReference type="RefSeq" id="WP_244557300.1">
    <property type="nucleotide sequence ID" value="NZ_LT009748.1"/>
</dbReference>
<dbReference type="AlphaFoldDB" id="A0A1S7PEI2"/>
<evidence type="ECO:0000313" key="2">
    <source>
        <dbReference type="Proteomes" id="UP000191987"/>
    </source>
</evidence>
<evidence type="ECO:0000313" key="1">
    <source>
        <dbReference type="EMBL" id="CUX20220.1"/>
    </source>
</evidence>
<reference evidence="1 2" key="1">
    <citation type="submission" date="2016-01" db="EMBL/GenBank/DDBJ databases">
        <authorList>
            <person name="Oliw E.H."/>
        </authorList>
    </citation>
    <scope>NUCLEOTIDE SEQUENCE [LARGE SCALE GENOMIC DNA]</scope>
    <source>
        <strain evidence="1 2">Zutra 3-1</strain>
    </source>
</reference>
<gene>
    <name evidence="1" type="ORF">AGR7C_Cc150068</name>
</gene>
<dbReference type="EMBL" id="FBWG01000007">
    <property type="protein sequence ID" value="CUX20220.1"/>
    <property type="molecule type" value="Genomic_DNA"/>
</dbReference>
<accession>A0A1S7PEI2</accession>